<evidence type="ECO:0000256" key="1">
    <source>
        <dbReference type="SAM" id="MobiDB-lite"/>
    </source>
</evidence>
<organism evidence="3 4">
    <name type="scientific">Salinisphaera hydrothermalis (strain C41B8)</name>
    <dbReference type="NCBI Taxonomy" id="1304275"/>
    <lineage>
        <taxon>Bacteria</taxon>
        <taxon>Pseudomonadati</taxon>
        <taxon>Pseudomonadota</taxon>
        <taxon>Gammaproteobacteria</taxon>
        <taxon>Salinisphaerales</taxon>
        <taxon>Salinisphaeraceae</taxon>
        <taxon>Salinisphaera</taxon>
    </lineage>
</organism>
<name>A0A084IRN2_SALHC</name>
<keyword evidence="2" id="KW-1133">Transmembrane helix</keyword>
<keyword evidence="2" id="KW-0812">Transmembrane</keyword>
<evidence type="ECO:0000256" key="2">
    <source>
        <dbReference type="SAM" id="Phobius"/>
    </source>
</evidence>
<feature type="transmembrane region" description="Helical" evidence="2">
    <location>
        <begin position="12"/>
        <end position="32"/>
    </location>
</feature>
<dbReference type="EMBL" id="APNK01000001">
    <property type="protein sequence ID" value="KEZ79366.1"/>
    <property type="molecule type" value="Genomic_DNA"/>
</dbReference>
<protein>
    <submittedName>
        <fullName evidence="3">Uncharacterized protein</fullName>
    </submittedName>
</protein>
<dbReference type="eggNOG" id="ENOG5032V0A">
    <property type="taxonomic scope" value="Bacteria"/>
</dbReference>
<dbReference type="STRING" id="1304275.C41B8_01415"/>
<evidence type="ECO:0000313" key="4">
    <source>
        <dbReference type="Proteomes" id="UP000028302"/>
    </source>
</evidence>
<accession>A0A084IRN2</accession>
<dbReference type="RefSeq" id="WP_037332975.1">
    <property type="nucleotide sequence ID" value="NZ_APNK01000001.1"/>
</dbReference>
<keyword evidence="4" id="KW-1185">Reference proteome</keyword>
<gene>
    <name evidence="3" type="ORF">C41B8_01415</name>
</gene>
<proteinExistence type="predicted"/>
<dbReference type="AlphaFoldDB" id="A0A084IRN2"/>
<sequence length="223" mass="25537">MWEFFTANAKALSVVASFGTMVVWVFYAHLLYQAFKRQRQARILINQGWGEQINSVAIVSNMSHEPVYIQCVVLSLKLEDGRKFRDSVTDFDDAEPWNAKNDPQEITRQGPLNTGSYMNLGTFQTLLRQSGQQHDLIDGDENPVKRMGVRNFKLTVICNYGPSGEAIGVQRKFVVHGENSDRLRPDSIYSRRLTNRRARRKMERWLSEQVQNAARGEAGQPSR</sequence>
<comment type="caution">
    <text evidence="3">The sequence shown here is derived from an EMBL/GenBank/DDBJ whole genome shotgun (WGS) entry which is preliminary data.</text>
</comment>
<evidence type="ECO:0000313" key="3">
    <source>
        <dbReference type="EMBL" id="KEZ79366.1"/>
    </source>
</evidence>
<feature type="region of interest" description="Disordered" evidence="1">
    <location>
        <begin position="204"/>
        <end position="223"/>
    </location>
</feature>
<dbReference type="OrthoDB" id="6181469at2"/>
<dbReference type="Proteomes" id="UP000028302">
    <property type="component" value="Unassembled WGS sequence"/>
</dbReference>
<reference evidence="3 4" key="1">
    <citation type="submission" date="2013-03" db="EMBL/GenBank/DDBJ databases">
        <title>Salinisphaera hydrothermalis C41B8 Genome Sequencing.</title>
        <authorList>
            <person name="Li C."/>
            <person name="Lai Q."/>
            <person name="Shao Z."/>
        </authorList>
    </citation>
    <scope>NUCLEOTIDE SEQUENCE [LARGE SCALE GENOMIC DNA]</scope>
    <source>
        <strain evidence="3 4">C41B8</strain>
    </source>
</reference>
<keyword evidence="2" id="KW-0472">Membrane</keyword>